<dbReference type="SMART" id="SM00225">
    <property type="entry name" value="BTB"/>
    <property type="match status" value="1"/>
</dbReference>
<dbReference type="InterPro" id="IPR011705">
    <property type="entry name" value="BACK"/>
</dbReference>
<dbReference type="PROSITE" id="PS50097">
    <property type="entry name" value="BTB"/>
    <property type="match status" value="1"/>
</dbReference>
<dbReference type="SUPFAM" id="SSF54695">
    <property type="entry name" value="POZ domain"/>
    <property type="match status" value="1"/>
</dbReference>
<evidence type="ECO:0000313" key="3">
    <source>
        <dbReference type="Proteomes" id="UP000291343"/>
    </source>
</evidence>
<dbReference type="PANTHER" id="PTHR45774:SF3">
    <property type="entry name" value="BTB (POZ) DOMAIN-CONTAINING 2B-RELATED"/>
    <property type="match status" value="1"/>
</dbReference>
<dbReference type="Proteomes" id="UP000291343">
    <property type="component" value="Unassembled WGS sequence"/>
</dbReference>
<dbReference type="Pfam" id="PF07707">
    <property type="entry name" value="BACK"/>
    <property type="match status" value="1"/>
</dbReference>
<dbReference type="GO" id="GO:0022008">
    <property type="term" value="P:neurogenesis"/>
    <property type="evidence" value="ECO:0007669"/>
    <property type="project" value="TreeGrafter"/>
</dbReference>
<dbReference type="GO" id="GO:0000932">
    <property type="term" value="C:P-body"/>
    <property type="evidence" value="ECO:0007669"/>
    <property type="project" value="TreeGrafter"/>
</dbReference>
<accession>A0A482XSB4</accession>
<dbReference type="InterPro" id="IPR011333">
    <property type="entry name" value="SKP1/BTB/POZ_sf"/>
</dbReference>
<gene>
    <name evidence="2" type="ORF">LSTR_LSTR011346</name>
</gene>
<dbReference type="InParanoid" id="A0A482XSB4"/>
<dbReference type="EMBL" id="QKKF02001097">
    <property type="protein sequence ID" value="RZF48716.1"/>
    <property type="molecule type" value="Genomic_DNA"/>
</dbReference>
<dbReference type="AlphaFoldDB" id="A0A482XSB4"/>
<evidence type="ECO:0000313" key="2">
    <source>
        <dbReference type="EMBL" id="RZF48716.1"/>
    </source>
</evidence>
<sequence>MDSNPLFKRGKNCKLSDEEFFKDRFKRLCDSDINSDCEFLVGCNKEIIKGHKLIFSTASPVFYAMFHGNLKENAVIVVSDLEPKGFEKMKKFIYTDDVNFETYIQVIWTLVTAKKYIIPHLVKRCMDFLHNGTNTYCLQALHYYEYLKDRNITEFNQICHKIIEEKTLRILSGDSFSSVKPETVSWILSFESLALDSELELFNFFEKWALAEAKRKKISPNELGSSFNDLKKHIRFLTMNAKEFALAAKSSLLTDEEKLAIALNMAEFGSTPLPDSLSPSRTKRNFNSK</sequence>
<protein>
    <recommendedName>
        <fullName evidence="1">BTB domain-containing protein</fullName>
    </recommendedName>
</protein>
<dbReference type="InterPro" id="IPR000210">
    <property type="entry name" value="BTB/POZ_dom"/>
</dbReference>
<name>A0A482XSB4_LAOST</name>
<dbReference type="Gene3D" id="1.25.40.420">
    <property type="match status" value="1"/>
</dbReference>
<dbReference type="SMR" id="A0A482XSB4"/>
<proteinExistence type="predicted"/>
<organism evidence="2 3">
    <name type="scientific">Laodelphax striatellus</name>
    <name type="common">Small brown planthopper</name>
    <name type="synonym">Delphax striatella</name>
    <dbReference type="NCBI Taxonomy" id="195883"/>
    <lineage>
        <taxon>Eukaryota</taxon>
        <taxon>Metazoa</taxon>
        <taxon>Ecdysozoa</taxon>
        <taxon>Arthropoda</taxon>
        <taxon>Hexapoda</taxon>
        <taxon>Insecta</taxon>
        <taxon>Pterygota</taxon>
        <taxon>Neoptera</taxon>
        <taxon>Paraneoptera</taxon>
        <taxon>Hemiptera</taxon>
        <taxon>Auchenorrhyncha</taxon>
        <taxon>Fulgoroidea</taxon>
        <taxon>Delphacidae</taxon>
        <taxon>Criomorphinae</taxon>
        <taxon>Laodelphax</taxon>
    </lineage>
</organism>
<reference evidence="2 3" key="1">
    <citation type="journal article" date="2017" name="Gigascience">
        <title>Genome sequence of the small brown planthopper, Laodelphax striatellus.</title>
        <authorList>
            <person name="Zhu J."/>
            <person name="Jiang F."/>
            <person name="Wang X."/>
            <person name="Yang P."/>
            <person name="Bao Y."/>
            <person name="Zhao W."/>
            <person name="Wang W."/>
            <person name="Lu H."/>
            <person name="Wang Q."/>
            <person name="Cui N."/>
            <person name="Li J."/>
            <person name="Chen X."/>
            <person name="Luo L."/>
            <person name="Yu J."/>
            <person name="Kang L."/>
            <person name="Cui F."/>
        </authorList>
    </citation>
    <scope>NUCLEOTIDE SEQUENCE [LARGE SCALE GENOMIC DNA]</scope>
    <source>
        <strain evidence="2">Lst14</strain>
    </source>
</reference>
<dbReference type="PANTHER" id="PTHR45774">
    <property type="entry name" value="BTB/POZ DOMAIN-CONTAINING"/>
    <property type="match status" value="1"/>
</dbReference>
<dbReference type="Gene3D" id="3.30.710.10">
    <property type="entry name" value="Potassium Channel Kv1.1, Chain A"/>
    <property type="match status" value="1"/>
</dbReference>
<dbReference type="OrthoDB" id="6621423at2759"/>
<evidence type="ECO:0000259" key="1">
    <source>
        <dbReference type="PROSITE" id="PS50097"/>
    </source>
</evidence>
<dbReference type="STRING" id="195883.A0A482XSB4"/>
<dbReference type="Pfam" id="PF00651">
    <property type="entry name" value="BTB"/>
    <property type="match status" value="1"/>
</dbReference>
<dbReference type="GO" id="GO:0005829">
    <property type="term" value="C:cytosol"/>
    <property type="evidence" value="ECO:0007669"/>
    <property type="project" value="TreeGrafter"/>
</dbReference>
<comment type="caution">
    <text evidence="2">The sequence shown here is derived from an EMBL/GenBank/DDBJ whole genome shotgun (WGS) entry which is preliminary data.</text>
</comment>
<keyword evidence="3" id="KW-1185">Reference proteome</keyword>
<feature type="domain" description="BTB" evidence="1">
    <location>
        <begin position="35"/>
        <end position="102"/>
    </location>
</feature>